<evidence type="ECO:0000256" key="6">
    <source>
        <dbReference type="RuleBase" id="RU362079"/>
    </source>
</evidence>
<dbReference type="EMBL" id="LGFU01000001">
    <property type="protein sequence ID" value="KUK47087.1"/>
    <property type="molecule type" value="Genomic_DNA"/>
</dbReference>
<dbReference type="InterPro" id="IPR043133">
    <property type="entry name" value="GTP-CH-I_C/QueF"/>
</dbReference>
<evidence type="ECO:0000256" key="2">
    <source>
        <dbReference type="ARBA" id="ARBA00005013"/>
    </source>
</evidence>
<dbReference type="GO" id="GO:0005737">
    <property type="term" value="C:cytoplasm"/>
    <property type="evidence" value="ECO:0007669"/>
    <property type="project" value="TreeGrafter"/>
</dbReference>
<dbReference type="GO" id="GO:0046656">
    <property type="term" value="P:folic acid biosynthetic process"/>
    <property type="evidence" value="ECO:0007669"/>
    <property type="project" value="UniProtKB-UniRule"/>
</dbReference>
<proteinExistence type="inferred from homology"/>
<comment type="similarity">
    <text evidence="3 6">Belongs to the DHNA family.</text>
</comment>
<feature type="domain" description="Dihydroneopterin aldolase/epimerase" evidence="7">
    <location>
        <begin position="4"/>
        <end position="114"/>
    </location>
</feature>
<dbReference type="GO" id="GO:0004150">
    <property type="term" value="F:dihydroneopterin aldolase activity"/>
    <property type="evidence" value="ECO:0007669"/>
    <property type="project" value="UniProtKB-UniRule"/>
</dbReference>
<dbReference type="Proteomes" id="UP000064249">
    <property type="component" value="Unassembled WGS sequence"/>
</dbReference>
<keyword evidence="4 6" id="KW-0289">Folate biosynthesis</keyword>
<keyword evidence="5 6" id="KW-0456">Lyase</keyword>
<dbReference type="GO" id="GO:0046654">
    <property type="term" value="P:tetrahydrofolate biosynthetic process"/>
    <property type="evidence" value="ECO:0007669"/>
    <property type="project" value="UniProtKB-UniRule"/>
</dbReference>
<dbReference type="NCBIfam" id="TIGR00526">
    <property type="entry name" value="folB_dom"/>
    <property type="match status" value="1"/>
</dbReference>
<sequence>MDKVFINDLMIRGVIGISDRERSQPQDIVVNVVLYTDITKGAASDNIEDCTNYRTITKAIIAHVEKVSRYTVEALAEDIAGICLKTVGVKKVKVRVEKPGAVRFSKSVGVEITRKNTG</sequence>
<dbReference type="NCBIfam" id="TIGR00525">
    <property type="entry name" value="folB"/>
    <property type="match status" value="1"/>
</dbReference>
<dbReference type="Pfam" id="PF02152">
    <property type="entry name" value="FolB"/>
    <property type="match status" value="1"/>
</dbReference>
<evidence type="ECO:0000259" key="7">
    <source>
        <dbReference type="SMART" id="SM00905"/>
    </source>
</evidence>
<evidence type="ECO:0000256" key="1">
    <source>
        <dbReference type="ARBA" id="ARBA00001353"/>
    </source>
</evidence>
<gene>
    <name evidence="8" type="ORF">XD73_0033</name>
</gene>
<evidence type="ECO:0000256" key="4">
    <source>
        <dbReference type="ARBA" id="ARBA00022909"/>
    </source>
</evidence>
<evidence type="ECO:0000256" key="5">
    <source>
        <dbReference type="ARBA" id="ARBA00023239"/>
    </source>
</evidence>
<dbReference type="AlphaFoldDB" id="A0A101FZ89"/>
<reference evidence="8 9" key="1">
    <citation type="journal article" date="2015" name="MBio">
        <title>Genome-Resolved Metagenomic Analysis Reveals Roles for Candidate Phyla and Other Microbial Community Members in Biogeochemical Transformations in Oil Reservoirs.</title>
        <authorList>
            <person name="Hu P."/>
            <person name="Tom L."/>
            <person name="Singh A."/>
            <person name="Thomas B.C."/>
            <person name="Baker B.J."/>
            <person name="Piceno Y.M."/>
            <person name="Andersen G.L."/>
            <person name="Banfield J.F."/>
        </authorList>
    </citation>
    <scope>NUCLEOTIDE SEQUENCE [LARGE SCALE GENOMIC DNA]</scope>
    <source>
        <strain evidence="8">46_16</strain>
    </source>
</reference>
<dbReference type="PANTHER" id="PTHR42844:SF1">
    <property type="entry name" value="DIHYDRONEOPTERIN ALDOLASE 1-RELATED"/>
    <property type="match status" value="1"/>
</dbReference>
<name>A0A101FZ89_9CHLR</name>
<dbReference type="UniPathway" id="UPA00077">
    <property type="reaction ID" value="UER00154"/>
</dbReference>
<organism evidence="8 9">
    <name type="scientific">Anaerolinea thermophila</name>
    <dbReference type="NCBI Taxonomy" id="167964"/>
    <lineage>
        <taxon>Bacteria</taxon>
        <taxon>Bacillati</taxon>
        <taxon>Chloroflexota</taxon>
        <taxon>Anaerolineae</taxon>
        <taxon>Anaerolineales</taxon>
        <taxon>Anaerolineaceae</taxon>
        <taxon>Anaerolinea</taxon>
    </lineage>
</organism>
<accession>A0A101FZ89</accession>
<evidence type="ECO:0000313" key="9">
    <source>
        <dbReference type="Proteomes" id="UP000064249"/>
    </source>
</evidence>
<evidence type="ECO:0000256" key="3">
    <source>
        <dbReference type="ARBA" id="ARBA00005708"/>
    </source>
</evidence>
<comment type="catalytic activity">
    <reaction evidence="1 6">
        <text>7,8-dihydroneopterin = 6-hydroxymethyl-7,8-dihydropterin + glycolaldehyde</text>
        <dbReference type="Rhea" id="RHEA:10540"/>
        <dbReference type="ChEBI" id="CHEBI:17001"/>
        <dbReference type="ChEBI" id="CHEBI:17071"/>
        <dbReference type="ChEBI" id="CHEBI:44841"/>
        <dbReference type="EC" id="4.1.2.25"/>
    </reaction>
</comment>
<comment type="function">
    <text evidence="6">Catalyzes the conversion of 7,8-dihydroneopterin to 6-hydroxymethyl-7,8-dihydropterin.</text>
</comment>
<comment type="pathway">
    <text evidence="2 6">Cofactor biosynthesis; tetrahydrofolate biosynthesis; 2-amino-4-hydroxy-6-hydroxymethyl-7,8-dihydropteridine diphosphate from 7,8-dihydroneopterin triphosphate: step 3/4.</text>
</comment>
<dbReference type="InterPro" id="IPR006157">
    <property type="entry name" value="FolB_dom"/>
</dbReference>
<dbReference type="PANTHER" id="PTHR42844">
    <property type="entry name" value="DIHYDRONEOPTERIN ALDOLASE 1-RELATED"/>
    <property type="match status" value="1"/>
</dbReference>
<dbReference type="EC" id="4.1.2.25" evidence="6"/>
<dbReference type="InterPro" id="IPR006156">
    <property type="entry name" value="Dihydroneopterin_aldolase"/>
</dbReference>
<comment type="caution">
    <text evidence="8">The sequence shown here is derived from an EMBL/GenBank/DDBJ whole genome shotgun (WGS) entry which is preliminary data.</text>
</comment>
<evidence type="ECO:0000313" key="8">
    <source>
        <dbReference type="EMBL" id="KUK47087.1"/>
    </source>
</evidence>
<dbReference type="PATRIC" id="fig|167964.4.peg.324"/>
<dbReference type="SUPFAM" id="SSF55620">
    <property type="entry name" value="Tetrahydrobiopterin biosynthesis enzymes-like"/>
    <property type="match status" value="1"/>
</dbReference>
<dbReference type="SMART" id="SM00905">
    <property type="entry name" value="FolB"/>
    <property type="match status" value="1"/>
</dbReference>
<dbReference type="Gene3D" id="3.30.1130.10">
    <property type="match status" value="1"/>
</dbReference>
<protein>
    <recommendedName>
        <fullName evidence="6">7,8-dihydroneopterin aldolase</fullName>
        <ecNumber evidence="6">4.1.2.25</ecNumber>
    </recommendedName>
</protein>